<dbReference type="InParanoid" id="A0A165MCW5"/>
<dbReference type="InterPro" id="IPR035979">
    <property type="entry name" value="RBD_domain_sf"/>
</dbReference>
<dbReference type="InterPro" id="IPR003954">
    <property type="entry name" value="RRM_euk-type"/>
</dbReference>
<dbReference type="Proteomes" id="UP000077266">
    <property type="component" value="Unassembled WGS sequence"/>
</dbReference>
<dbReference type="GO" id="GO:0005634">
    <property type="term" value="C:nucleus"/>
    <property type="evidence" value="ECO:0007669"/>
    <property type="project" value="UniProtKB-SubCell"/>
</dbReference>
<accession>A0A165MCW5</accession>
<dbReference type="GO" id="GO:0003723">
    <property type="term" value="F:RNA binding"/>
    <property type="evidence" value="ECO:0007669"/>
    <property type="project" value="UniProtKB-UniRule"/>
</dbReference>
<evidence type="ECO:0000256" key="5">
    <source>
        <dbReference type="ARBA" id="ARBA00022884"/>
    </source>
</evidence>
<dbReference type="GO" id="GO:0016567">
    <property type="term" value="P:protein ubiquitination"/>
    <property type="evidence" value="ECO:0007669"/>
    <property type="project" value="TreeGrafter"/>
</dbReference>
<feature type="region of interest" description="Disordered" evidence="10">
    <location>
        <begin position="1180"/>
        <end position="1211"/>
    </location>
</feature>
<evidence type="ECO:0000256" key="7">
    <source>
        <dbReference type="ARBA" id="ARBA00023242"/>
    </source>
</evidence>
<feature type="compositionally biased region" description="Basic and acidic residues" evidence="10">
    <location>
        <begin position="1185"/>
        <end position="1198"/>
    </location>
</feature>
<dbReference type="EMBL" id="KV425912">
    <property type="protein sequence ID" value="KZV99083.1"/>
    <property type="molecule type" value="Genomic_DNA"/>
</dbReference>
<feature type="compositionally biased region" description="Low complexity" evidence="10">
    <location>
        <begin position="1051"/>
        <end position="1063"/>
    </location>
</feature>
<feature type="region of interest" description="Disordered" evidence="10">
    <location>
        <begin position="489"/>
        <end position="726"/>
    </location>
</feature>
<reference evidence="12 13" key="1">
    <citation type="journal article" date="2016" name="Mol. Biol. Evol.">
        <title>Comparative Genomics of Early-Diverging Mushroom-Forming Fungi Provides Insights into the Origins of Lignocellulose Decay Capabilities.</title>
        <authorList>
            <person name="Nagy L.G."/>
            <person name="Riley R."/>
            <person name="Tritt A."/>
            <person name="Adam C."/>
            <person name="Daum C."/>
            <person name="Floudas D."/>
            <person name="Sun H."/>
            <person name="Yadav J.S."/>
            <person name="Pangilinan J."/>
            <person name="Larsson K.H."/>
            <person name="Matsuura K."/>
            <person name="Barry K."/>
            <person name="Labutti K."/>
            <person name="Kuo R."/>
            <person name="Ohm R.A."/>
            <person name="Bhattacharya S.S."/>
            <person name="Shirouzu T."/>
            <person name="Yoshinaga Y."/>
            <person name="Martin F.M."/>
            <person name="Grigoriev I.V."/>
            <person name="Hibbett D.S."/>
        </authorList>
    </citation>
    <scope>NUCLEOTIDE SEQUENCE [LARGE SCALE GENOMIC DNA]</scope>
    <source>
        <strain evidence="12 13">HHB12029</strain>
    </source>
</reference>
<feature type="compositionally biased region" description="Polar residues" evidence="10">
    <location>
        <begin position="536"/>
        <end position="552"/>
    </location>
</feature>
<dbReference type="Gene3D" id="3.30.70.330">
    <property type="match status" value="1"/>
</dbReference>
<evidence type="ECO:0000313" key="13">
    <source>
        <dbReference type="Proteomes" id="UP000077266"/>
    </source>
</evidence>
<feature type="compositionally biased region" description="Pro residues" evidence="10">
    <location>
        <begin position="390"/>
        <end position="399"/>
    </location>
</feature>
<dbReference type="Pfam" id="PF14570">
    <property type="entry name" value="zf-RING_4"/>
    <property type="match status" value="1"/>
</dbReference>
<dbReference type="SMART" id="SM00361">
    <property type="entry name" value="RRM_1"/>
    <property type="match status" value="1"/>
</dbReference>
<feature type="compositionally biased region" description="Basic and acidic residues" evidence="10">
    <location>
        <begin position="559"/>
        <end position="570"/>
    </location>
</feature>
<gene>
    <name evidence="12" type="ORF">EXIGLDRAFT_804589</name>
</gene>
<dbReference type="InterPro" id="IPR034261">
    <property type="entry name" value="CNOT4_RRM"/>
</dbReference>
<keyword evidence="2" id="KW-0479">Metal-binding</keyword>
<evidence type="ECO:0000256" key="10">
    <source>
        <dbReference type="SAM" id="MobiDB-lite"/>
    </source>
</evidence>
<dbReference type="CDD" id="cd12438">
    <property type="entry name" value="RRM_CNOT4"/>
    <property type="match status" value="1"/>
</dbReference>
<keyword evidence="13" id="KW-1185">Reference proteome</keyword>
<feature type="region of interest" description="Disordered" evidence="10">
    <location>
        <begin position="1012"/>
        <end position="1063"/>
    </location>
</feature>
<feature type="coiled-coil region" evidence="9">
    <location>
        <begin position="1448"/>
        <end position="1475"/>
    </location>
</feature>
<feature type="compositionally biased region" description="Polar residues" evidence="10">
    <location>
        <begin position="890"/>
        <end position="914"/>
    </location>
</feature>
<feature type="compositionally biased region" description="Polar residues" evidence="10">
    <location>
        <begin position="372"/>
        <end position="387"/>
    </location>
</feature>
<feature type="compositionally biased region" description="Basic and acidic residues" evidence="10">
    <location>
        <begin position="1092"/>
        <end position="1102"/>
    </location>
</feature>
<dbReference type="GO" id="GO:0030014">
    <property type="term" value="C:CCR4-NOT complex"/>
    <property type="evidence" value="ECO:0007669"/>
    <property type="project" value="InterPro"/>
</dbReference>
<feature type="compositionally biased region" description="Low complexity" evidence="10">
    <location>
        <begin position="804"/>
        <end position="824"/>
    </location>
</feature>
<dbReference type="FunFam" id="3.30.40.10:FF:000006">
    <property type="entry name" value="CCR4-NOT transcription complex subunit 4"/>
    <property type="match status" value="1"/>
</dbReference>
<comment type="subcellular location">
    <subcellularLocation>
        <location evidence="1">Nucleus</location>
    </subcellularLocation>
</comment>
<keyword evidence="7" id="KW-0539">Nucleus</keyword>
<evidence type="ECO:0000259" key="11">
    <source>
        <dbReference type="PROSITE" id="PS50102"/>
    </source>
</evidence>
<feature type="domain" description="RRM" evidence="11">
    <location>
        <begin position="101"/>
        <end position="190"/>
    </location>
</feature>
<keyword evidence="5 8" id="KW-0694">RNA-binding</keyword>
<feature type="compositionally biased region" description="Low complexity" evidence="10">
    <location>
        <begin position="298"/>
        <end position="317"/>
    </location>
</feature>
<evidence type="ECO:0000256" key="8">
    <source>
        <dbReference type="PROSITE-ProRule" id="PRU00176"/>
    </source>
</evidence>
<dbReference type="InterPro" id="IPR013083">
    <property type="entry name" value="Znf_RING/FYVE/PHD"/>
</dbReference>
<feature type="compositionally biased region" description="Low complexity" evidence="10">
    <location>
        <begin position="836"/>
        <end position="863"/>
    </location>
</feature>
<evidence type="ECO:0000256" key="3">
    <source>
        <dbReference type="ARBA" id="ARBA00022771"/>
    </source>
</evidence>
<feature type="compositionally biased region" description="Low complexity" evidence="10">
    <location>
        <begin position="676"/>
        <end position="697"/>
    </location>
</feature>
<evidence type="ECO:0000256" key="6">
    <source>
        <dbReference type="ARBA" id="ARBA00023054"/>
    </source>
</evidence>
<feature type="compositionally biased region" description="Polar residues" evidence="10">
    <location>
        <begin position="922"/>
        <end position="936"/>
    </location>
</feature>
<evidence type="ECO:0000256" key="4">
    <source>
        <dbReference type="ARBA" id="ARBA00022833"/>
    </source>
</evidence>
<feature type="region of interest" description="Disordered" evidence="10">
    <location>
        <begin position="254"/>
        <end position="413"/>
    </location>
</feature>
<evidence type="ECO:0000256" key="9">
    <source>
        <dbReference type="SAM" id="Coils"/>
    </source>
</evidence>
<dbReference type="PANTHER" id="PTHR12603">
    <property type="entry name" value="CCR4-NOT TRANSCRIPTION COMPLEX RELATED"/>
    <property type="match status" value="1"/>
</dbReference>
<dbReference type="CDD" id="cd16618">
    <property type="entry name" value="mRING-HC-C4C4_CNOT4"/>
    <property type="match status" value="1"/>
</dbReference>
<dbReference type="InterPro" id="IPR000504">
    <property type="entry name" value="RRM_dom"/>
</dbReference>
<dbReference type="STRING" id="1314781.A0A165MCW5"/>
<feature type="region of interest" description="Disordered" evidence="10">
    <location>
        <begin position="741"/>
        <end position="863"/>
    </location>
</feature>
<feature type="compositionally biased region" description="Basic and acidic residues" evidence="10">
    <location>
        <begin position="1142"/>
        <end position="1151"/>
    </location>
</feature>
<feature type="region of interest" description="Disordered" evidence="10">
    <location>
        <begin position="1075"/>
        <end position="1166"/>
    </location>
</feature>
<sequence length="1489" mass="161970">MEQMDASDLGFKPCPCGYQICGFCWHHIKQNLNGRCPACRREYTDDAVEYTKIPTDELHLLTPRTRLKRLNQQKKAKERERKDIESLGRKHLLNVRIVQRNQVYVVGLGSRLSKEEFIPALRSNEYFGQYGKISKILLVKRNQPGARTPVVGLYVTYHRREDAARAIQAVDGTPSPGGGGEIMRASHGTTKYCMSFLRNVNCSQPGCLDLHDWGDERDCFTKEDLSALRHTMKDTELGKGGKRDDGSALPRTAAWAQKGSTPQPTPTGLPPALPRQRQGRESQRTRNPGAQLASQRQAPGAEPGRTRAGGTRGTASAISKAIPTSQGSVESSSRPSTPALPATTPVPPPDVARPESVAPATPISPPMPIRSPVSSIAQESQSETGSSVPEAPPVLPPPQAQEQAAVAGQYPRQYQASKEAQALIDDVRLRRESSHPSAIPVQPSPFPDFDRMLSSLGEENFGFSLDKNLAERVAPDTDLAEELSLGALGSNYDPFSVQPQQQPLRTPLFTPPGLSTGLATPPGLPVPGDRMAQLMSLESASPRSSYTGSFNPFGTEATESPKRSTIDDGSRASSRFAFARKPMSSATSSPYMGMGSMANSVLNDGASDGRSSRLSSLQQMASPIEQHQQHVSLPPWAMQQQQQQQQQQHHHQQPQHQPQQPHHYQQPHHAHHQHQQSHQQQQQHHLQQQLQQQLRLPPGMPLPPHVLQQAQQQQFLQEQAAQQQQQRFGGFQPFDDYRTQAAQVPPGVSPADAYAGRGGPQLQPRPEQAMNAFHHHQQQQQHHPIGWARPMPPPPPLQAHPIRRPSVSSQQSFQSQSQHSHSQSPRFRPERNSYPSHRNSVSSLSQVSISSSNSHTPVSLSSSLPPVVDNAFPLLRQPQAQQPHYHHAPLSSQTIVPSHPRSQTPLQLESQPTTPVIAPSPIVSQPNLSRRPTVSHTRGSTLNSVVASVPASPAVAPAPVVPQASVLVTPPVLAPPPRAPTPVLSASEFPALPTSAPVEARPVPAFIGAPLAQSSAKQATKQREVKQKKKDSISQPAASDAKPAAERKKSISSPSASGILSPSLSDVTVKAVLPAPATLVKPAPATPAKASKKTEKEKEKAEPAVAVVPEPKPEPKKKASAPPLAPPPPAAPPATQAKPARLQKEKEKEKVLPTPPTPALTADAPAAFVSKMPKKYKPPTTKVIKVKEETAEPEDRAESLPPPERAASEAVPSTPHQFLHGVLGSSLDRATVADLLSHLRDRGTHVERYSFFSPSTLTSKSQPPLKYGPLVHALSALSVGGGSFTNTLPSGSIDTAVSSFQQLLETLTQTISDLLRLLPRNTWDDSSSFDGVLRDMLKGDEFLDDNGDTSSTPPTTTHRDQATLEGREDEVAVLTQALEKRARWMEVQLSKLEELHRDINTAAVRAVLSLNDAGWDRIAPDEGRFEHVPELFLPHTGETIERYEELTAKAAKMTIAELETKLAEEKRRESLAEASLKALMNVNAQLLWD</sequence>
<dbReference type="InterPro" id="IPR039515">
    <property type="entry name" value="NOT4_mRING-HC-C4C4"/>
</dbReference>
<feature type="compositionally biased region" description="Basic residues" evidence="10">
    <location>
        <begin position="665"/>
        <end position="675"/>
    </location>
</feature>
<organism evidence="12 13">
    <name type="scientific">Exidia glandulosa HHB12029</name>
    <dbReference type="NCBI Taxonomy" id="1314781"/>
    <lineage>
        <taxon>Eukaryota</taxon>
        <taxon>Fungi</taxon>
        <taxon>Dikarya</taxon>
        <taxon>Basidiomycota</taxon>
        <taxon>Agaricomycotina</taxon>
        <taxon>Agaricomycetes</taxon>
        <taxon>Auriculariales</taxon>
        <taxon>Exidiaceae</taxon>
        <taxon>Exidia</taxon>
    </lineage>
</organism>
<dbReference type="SUPFAM" id="SSF54928">
    <property type="entry name" value="RNA-binding domain, RBD"/>
    <property type="match status" value="1"/>
</dbReference>
<evidence type="ECO:0000256" key="2">
    <source>
        <dbReference type="ARBA" id="ARBA00022723"/>
    </source>
</evidence>
<feature type="region of interest" description="Disordered" evidence="10">
    <location>
        <begin position="880"/>
        <end position="936"/>
    </location>
</feature>
<feature type="compositionally biased region" description="Low complexity" evidence="10">
    <location>
        <begin position="654"/>
        <end position="664"/>
    </location>
</feature>
<feature type="compositionally biased region" description="Pro residues" evidence="10">
    <location>
        <begin position="263"/>
        <end position="273"/>
    </location>
</feature>
<evidence type="ECO:0000313" key="12">
    <source>
        <dbReference type="EMBL" id="KZV99083.1"/>
    </source>
</evidence>
<protein>
    <recommendedName>
        <fullName evidence="11">RRM domain-containing protein</fullName>
    </recommendedName>
</protein>
<feature type="compositionally biased region" description="Polar residues" evidence="10">
    <location>
        <begin position="612"/>
        <end position="631"/>
    </location>
</feature>
<keyword evidence="4" id="KW-0862">Zinc</keyword>
<dbReference type="Gene3D" id="3.30.40.10">
    <property type="entry name" value="Zinc/RING finger domain, C3HC4 (zinc finger)"/>
    <property type="match status" value="1"/>
</dbReference>
<dbReference type="OrthoDB" id="1923159at2759"/>
<dbReference type="InterPro" id="IPR039780">
    <property type="entry name" value="Mot2"/>
</dbReference>
<dbReference type="SUPFAM" id="SSF57850">
    <property type="entry name" value="RING/U-box"/>
    <property type="match status" value="1"/>
</dbReference>
<dbReference type="InterPro" id="IPR012677">
    <property type="entry name" value="Nucleotide-bd_a/b_plait_sf"/>
</dbReference>
<feature type="compositionally biased region" description="Pro residues" evidence="10">
    <location>
        <begin position="1123"/>
        <end position="1132"/>
    </location>
</feature>
<feature type="compositionally biased region" description="Low complexity" evidence="10">
    <location>
        <begin position="331"/>
        <end position="343"/>
    </location>
</feature>
<feature type="compositionally biased region" description="Low complexity" evidence="10">
    <location>
        <begin position="705"/>
        <end position="726"/>
    </location>
</feature>
<dbReference type="PANTHER" id="PTHR12603:SF0">
    <property type="entry name" value="CCR4-NOT TRANSCRIPTION COMPLEX SUBUNIT 4"/>
    <property type="match status" value="1"/>
</dbReference>
<keyword evidence="3" id="KW-0863">Zinc-finger</keyword>
<dbReference type="PROSITE" id="PS50102">
    <property type="entry name" value="RRM"/>
    <property type="match status" value="1"/>
</dbReference>
<feature type="compositionally biased region" description="Low complexity" evidence="10">
    <location>
        <begin position="1075"/>
        <end position="1089"/>
    </location>
</feature>
<dbReference type="GO" id="GO:0008270">
    <property type="term" value="F:zinc ion binding"/>
    <property type="evidence" value="ECO:0007669"/>
    <property type="project" value="UniProtKB-KW"/>
</dbReference>
<dbReference type="GO" id="GO:0004842">
    <property type="term" value="F:ubiquitin-protein transferase activity"/>
    <property type="evidence" value="ECO:0007669"/>
    <property type="project" value="InterPro"/>
</dbReference>
<keyword evidence="6 9" id="KW-0175">Coiled coil</keyword>
<proteinExistence type="predicted"/>
<evidence type="ECO:0000256" key="1">
    <source>
        <dbReference type="ARBA" id="ARBA00004123"/>
    </source>
</evidence>
<name>A0A165MCW5_EXIGL</name>
<feature type="compositionally biased region" description="Polar residues" evidence="10">
    <location>
        <begin position="285"/>
        <end position="297"/>
    </location>
</feature>